<dbReference type="InterPro" id="IPR036770">
    <property type="entry name" value="Ankyrin_rpt-contain_sf"/>
</dbReference>
<protein>
    <recommendedName>
        <fullName evidence="9">MYND-type domain-containing protein</fullName>
    </recommendedName>
</protein>
<evidence type="ECO:0000256" key="5">
    <source>
        <dbReference type="ARBA" id="ARBA00023043"/>
    </source>
</evidence>
<feature type="domain" description="MYND-type" evidence="9">
    <location>
        <begin position="266"/>
        <end position="304"/>
    </location>
</feature>
<keyword evidence="11" id="KW-1185">Reference proteome</keyword>
<feature type="region of interest" description="Disordered" evidence="8">
    <location>
        <begin position="336"/>
        <end position="356"/>
    </location>
</feature>
<accession>A0A4R0R503</accession>
<keyword evidence="5 6" id="KW-0040">ANK repeat</keyword>
<evidence type="ECO:0000313" key="11">
    <source>
        <dbReference type="Proteomes" id="UP000292702"/>
    </source>
</evidence>
<evidence type="ECO:0000256" key="3">
    <source>
        <dbReference type="ARBA" id="ARBA00022771"/>
    </source>
</evidence>
<feature type="repeat" description="ANK" evidence="6">
    <location>
        <begin position="160"/>
        <end position="194"/>
    </location>
</feature>
<dbReference type="Proteomes" id="UP000292702">
    <property type="component" value="Unassembled WGS sequence"/>
</dbReference>
<keyword evidence="3 7" id="KW-0863">Zinc-finger</keyword>
<evidence type="ECO:0000256" key="4">
    <source>
        <dbReference type="ARBA" id="ARBA00022833"/>
    </source>
</evidence>
<evidence type="ECO:0000259" key="9">
    <source>
        <dbReference type="PROSITE" id="PS50865"/>
    </source>
</evidence>
<dbReference type="GO" id="GO:0008270">
    <property type="term" value="F:zinc ion binding"/>
    <property type="evidence" value="ECO:0007669"/>
    <property type="project" value="UniProtKB-KW"/>
</dbReference>
<dbReference type="PANTHER" id="PTHR24171">
    <property type="entry name" value="ANKYRIN REPEAT DOMAIN-CONTAINING PROTEIN 39-RELATED"/>
    <property type="match status" value="1"/>
</dbReference>
<dbReference type="Pfam" id="PF12796">
    <property type="entry name" value="Ank_2"/>
    <property type="match status" value="1"/>
</dbReference>
<dbReference type="PROSITE" id="PS01360">
    <property type="entry name" value="ZF_MYND_1"/>
    <property type="match status" value="1"/>
</dbReference>
<evidence type="ECO:0000256" key="7">
    <source>
        <dbReference type="PROSITE-ProRule" id="PRU00134"/>
    </source>
</evidence>
<dbReference type="PROSITE" id="PS50088">
    <property type="entry name" value="ANK_REPEAT"/>
    <property type="match status" value="2"/>
</dbReference>
<dbReference type="AlphaFoldDB" id="A0A4R0R503"/>
<keyword evidence="2" id="KW-0677">Repeat</keyword>
<dbReference type="Pfam" id="PF01753">
    <property type="entry name" value="zf-MYND"/>
    <property type="match status" value="1"/>
</dbReference>
<dbReference type="OrthoDB" id="194358at2759"/>
<organism evidence="10 11">
    <name type="scientific">Steccherinum ochraceum</name>
    <dbReference type="NCBI Taxonomy" id="92696"/>
    <lineage>
        <taxon>Eukaryota</taxon>
        <taxon>Fungi</taxon>
        <taxon>Dikarya</taxon>
        <taxon>Basidiomycota</taxon>
        <taxon>Agaricomycotina</taxon>
        <taxon>Agaricomycetes</taxon>
        <taxon>Polyporales</taxon>
        <taxon>Steccherinaceae</taxon>
        <taxon>Steccherinum</taxon>
    </lineage>
</organism>
<keyword evidence="1" id="KW-0479">Metal-binding</keyword>
<evidence type="ECO:0000256" key="8">
    <source>
        <dbReference type="SAM" id="MobiDB-lite"/>
    </source>
</evidence>
<dbReference type="PROSITE" id="PS50297">
    <property type="entry name" value="ANK_REP_REGION"/>
    <property type="match status" value="1"/>
</dbReference>
<sequence length="448" mass="49815">MSRNRPNYAPMQTSNATHEGDGGFVVTQEMYDILAQPGYLSWQRRSQRLRDEYQDRAFVLFFPTQEVTLKSAIEAKNFDPMRFTQFALACFTGDLAAVRRAVTTGVAPDLTGSETPYKFGYVALVVTGAQRLRATSWMRHIDLLKFLLASGAPPDVEDIVGYTALHHATMKDDSRVDMARILLEKGADPNHQNRYGAVPILDCFQTNQVECVDLLMEFGADLSITDADGVVPSKMYIKAGPKIAAVISKWEKKRNGEETLLDEKKCRSCGKTDVALKICSKCHTVKYCSAECQRKDWSVHKISCRPFSQTNTVTLKPRYKGAGTMMSTSEFTRAAMGLPTEGTPSRNTRSSQAPRGSAFPKSIVIKVQVPWTGEDVATQSTGDLLVYTKKRDFVCTVQFKDDRDAYKRISEVVRQKGVGGAKAYFAAELMSKDELVVKVDDVLAAQPF</sequence>
<evidence type="ECO:0000256" key="1">
    <source>
        <dbReference type="ARBA" id="ARBA00022723"/>
    </source>
</evidence>
<dbReference type="Gene3D" id="6.10.140.2220">
    <property type="match status" value="1"/>
</dbReference>
<feature type="compositionally biased region" description="Polar residues" evidence="8">
    <location>
        <begin position="342"/>
        <end position="354"/>
    </location>
</feature>
<dbReference type="PROSITE" id="PS50865">
    <property type="entry name" value="ZF_MYND_2"/>
    <property type="match status" value="1"/>
</dbReference>
<dbReference type="InterPro" id="IPR002893">
    <property type="entry name" value="Znf_MYND"/>
</dbReference>
<evidence type="ECO:0000313" key="10">
    <source>
        <dbReference type="EMBL" id="TCD62460.1"/>
    </source>
</evidence>
<proteinExistence type="predicted"/>
<gene>
    <name evidence="10" type="ORF">EIP91_006830</name>
</gene>
<evidence type="ECO:0000256" key="2">
    <source>
        <dbReference type="ARBA" id="ARBA00022737"/>
    </source>
</evidence>
<feature type="repeat" description="ANK" evidence="6">
    <location>
        <begin position="195"/>
        <end position="227"/>
    </location>
</feature>
<dbReference type="SUPFAM" id="SSF48403">
    <property type="entry name" value="Ankyrin repeat"/>
    <property type="match status" value="1"/>
</dbReference>
<dbReference type="SUPFAM" id="SSF144232">
    <property type="entry name" value="HIT/MYND zinc finger-like"/>
    <property type="match status" value="1"/>
</dbReference>
<dbReference type="EMBL" id="RWJN01000369">
    <property type="protein sequence ID" value="TCD62460.1"/>
    <property type="molecule type" value="Genomic_DNA"/>
</dbReference>
<dbReference type="STRING" id="92696.A0A4R0R503"/>
<dbReference type="SMART" id="SM00248">
    <property type="entry name" value="ANK"/>
    <property type="match status" value="4"/>
</dbReference>
<name>A0A4R0R503_9APHY</name>
<dbReference type="Gene3D" id="1.25.40.20">
    <property type="entry name" value="Ankyrin repeat-containing domain"/>
    <property type="match status" value="1"/>
</dbReference>
<evidence type="ECO:0000256" key="6">
    <source>
        <dbReference type="PROSITE-ProRule" id="PRU00023"/>
    </source>
</evidence>
<dbReference type="InterPro" id="IPR002110">
    <property type="entry name" value="Ankyrin_rpt"/>
</dbReference>
<keyword evidence="4" id="KW-0862">Zinc</keyword>
<comment type="caution">
    <text evidence="10">The sequence shown here is derived from an EMBL/GenBank/DDBJ whole genome shotgun (WGS) entry which is preliminary data.</text>
</comment>
<reference evidence="10 11" key="1">
    <citation type="submission" date="2018-11" db="EMBL/GenBank/DDBJ databases">
        <title>Genome assembly of Steccherinum ochraceum LE-BIN_3174, the white-rot fungus of the Steccherinaceae family (The Residual Polyporoid clade, Polyporales, Basidiomycota).</title>
        <authorList>
            <person name="Fedorova T.V."/>
            <person name="Glazunova O.A."/>
            <person name="Landesman E.O."/>
            <person name="Moiseenko K.V."/>
            <person name="Psurtseva N.V."/>
            <person name="Savinova O.S."/>
            <person name="Shakhova N.V."/>
            <person name="Tyazhelova T.V."/>
            <person name="Vasina D.V."/>
        </authorList>
    </citation>
    <scope>NUCLEOTIDE SEQUENCE [LARGE SCALE GENOMIC DNA]</scope>
    <source>
        <strain evidence="10 11">LE-BIN_3174</strain>
    </source>
</reference>